<keyword evidence="1" id="KW-0238">DNA-binding</keyword>
<accession>A0A068TCH9</accession>
<reference evidence="4" key="1">
    <citation type="journal article" date="2014" name="BMC Genomics">
        <title>Genome sequencing of two Neorhizobium galegae strains reveals a noeT gene responsible for the unusual acetylation of the nodulation factors.</title>
        <authorList>
            <person name="Osterman J."/>
            <person name="Marsh J."/>
            <person name="Laine P.K."/>
            <person name="Zeng Z."/>
            <person name="Alatalo E."/>
            <person name="Sullivan J.T."/>
            <person name="Young J.P."/>
            <person name="Thomas-Oates J."/>
            <person name="Paulin L."/>
            <person name="Lindstrom K."/>
        </authorList>
    </citation>
    <scope>NUCLEOTIDE SEQUENCE [LARGE SCALE GENOMIC DNA]</scope>
    <source>
        <strain evidence="4">HAMBI 1141</strain>
    </source>
</reference>
<name>A0A068TCH9_NEOGA</name>
<dbReference type="SUPFAM" id="SSF89447">
    <property type="entry name" value="AbrB/MazE/MraZ-like"/>
    <property type="match status" value="1"/>
</dbReference>
<evidence type="ECO:0000256" key="1">
    <source>
        <dbReference type="PROSITE-ProRule" id="PRU01076"/>
    </source>
</evidence>
<organism evidence="3 4">
    <name type="scientific">Neorhizobium galegae bv. officinalis bv. officinalis str. HAMBI 1141</name>
    <dbReference type="NCBI Taxonomy" id="1028801"/>
    <lineage>
        <taxon>Bacteria</taxon>
        <taxon>Pseudomonadati</taxon>
        <taxon>Pseudomonadota</taxon>
        <taxon>Alphaproteobacteria</taxon>
        <taxon>Hyphomicrobiales</taxon>
        <taxon>Rhizobiaceae</taxon>
        <taxon>Rhizobium/Agrobacterium group</taxon>
        <taxon>Neorhizobium</taxon>
    </lineage>
</organism>
<dbReference type="EMBL" id="HG938355">
    <property type="protein sequence ID" value="CDN55065.1"/>
    <property type="molecule type" value="Genomic_DNA"/>
</dbReference>
<dbReference type="HOGENOM" id="CLU_2494715_0_0_5"/>
<dbReference type="PATRIC" id="fig|1028801.3.peg.2778"/>
<protein>
    <submittedName>
        <fullName evidence="3">Looped-hinge helix DNA binding domain, AbrB family</fullName>
    </submittedName>
</protein>
<dbReference type="Gene3D" id="2.10.260.10">
    <property type="match status" value="1"/>
</dbReference>
<dbReference type="NCBIfam" id="TIGR01439">
    <property type="entry name" value="lp_hng_hel_AbrB"/>
    <property type="match status" value="1"/>
</dbReference>
<feature type="domain" description="SpoVT-AbrB" evidence="2">
    <location>
        <begin position="2"/>
        <end position="48"/>
    </location>
</feature>
<dbReference type="SMART" id="SM00966">
    <property type="entry name" value="SpoVT_AbrB"/>
    <property type="match status" value="1"/>
</dbReference>
<dbReference type="RefSeq" id="WP_007773816.1">
    <property type="nucleotide sequence ID" value="NZ_HG938355.1"/>
</dbReference>
<dbReference type="eggNOG" id="ENOG5030K9A">
    <property type="taxonomic scope" value="Bacteria"/>
</dbReference>
<dbReference type="GO" id="GO:0003677">
    <property type="term" value="F:DNA binding"/>
    <property type="evidence" value="ECO:0007669"/>
    <property type="project" value="UniProtKB-UniRule"/>
</dbReference>
<dbReference type="KEGG" id="ngl:RG1141_CH27280"/>
<dbReference type="AlphaFoldDB" id="A0A068TCH9"/>
<evidence type="ECO:0000313" key="4">
    <source>
        <dbReference type="Proteomes" id="UP000028186"/>
    </source>
</evidence>
<proteinExistence type="predicted"/>
<dbReference type="Proteomes" id="UP000028186">
    <property type="component" value="Chromosome I"/>
</dbReference>
<dbReference type="PROSITE" id="PS51740">
    <property type="entry name" value="SPOVT_ABRB"/>
    <property type="match status" value="1"/>
</dbReference>
<evidence type="ECO:0000313" key="3">
    <source>
        <dbReference type="EMBL" id="CDN55065.1"/>
    </source>
</evidence>
<evidence type="ECO:0000259" key="2">
    <source>
        <dbReference type="PROSITE" id="PS51740"/>
    </source>
</evidence>
<sequence length="86" mass="9362">MTETVKISPENQITLSAEALALLGVKAGDQVDIVPSQDGHLEIRPKRWTFADLKGIVKLDRPITAGELDEWVAEARGRIPEGGNDL</sequence>
<dbReference type="InterPro" id="IPR007159">
    <property type="entry name" value="SpoVT-AbrB_dom"/>
</dbReference>
<dbReference type="InterPro" id="IPR037914">
    <property type="entry name" value="SpoVT-AbrB_sf"/>
</dbReference>
<gene>
    <name evidence="3" type="ORF">RG1141_CH27280</name>
</gene>